<name>A0ABP0G9J3_CLALP</name>
<keyword evidence="1" id="KW-0067">ATP-binding</keyword>
<evidence type="ECO:0000256" key="1">
    <source>
        <dbReference type="PROSITE-ProRule" id="PRU10141"/>
    </source>
</evidence>
<dbReference type="EMBL" id="CAWYQH010000108">
    <property type="protein sequence ID" value="CAK8688481.1"/>
    <property type="molecule type" value="Genomic_DNA"/>
</dbReference>
<evidence type="ECO:0000313" key="3">
    <source>
        <dbReference type="Proteomes" id="UP001642483"/>
    </source>
</evidence>
<dbReference type="InterPro" id="IPR017441">
    <property type="entry name" value="Protein_kinase_ATP_BS"/>
</dbReference>
<feature type="binding site" evidence="1">
    <location>
        <position position="53"/>
    </location>
    <ligand>
        <name>ATP</name>
        <dbReference type="ChEBI" id="CHEBI:30616"/>
    </ligand>
</feature>
<protein>
    <submittedName>
        <fullName evidence="2">Uncharacterized protein</fullName>
    </submittedName>
</protein>
<dbReference type="Proteomes" id="UP001642483">
    <property type="component" value="Unassembled WGS sequence"/>
</dbReference>
<comment type="caution">
    <text evidence="2">The sequence shown here is derived from an EMBL/GenBank/DDBJ whole genome shotgun (WGS) entry which is preliminary data.</text>
</comment>
<keyword evidence="1" id="KW-0547">Nucleotide-binding</keyword>
<proteinExistence type="predicted"/>
<sequence length="54" mass="5876">MAEKSTSSEQVDPVALFNANEIICNERDNTLGRGGYGIVLLGFHPRLGRLAIKC</sequence>
<accession>A0ABP0G9J3</accession>
<organism evidence="2 3">
    <name type="scientific">Clavelina lepadiformis</name>
    <name type="common">Light-bulb sea squirt</name>
    <name type="synonym">Ascidia lepadiformis</name>
    <dbReference type="NCBI Taxonomy" id="159417"/>
    <lineage>
        <taxon>Eukaryota</taxon>
        <taxon>Metazoa</taxon>
        <taxon>Chordata</taxon>
        <taxon>Tunicata</taxon>
        <taxon>Ascidiacea</taxon>
        <taxon>Aplousobranchia</taxon>
        <taxon>Clavelinidae</taxon>
        <taxon>Clavelina</taxon>
    </lineage>
</organism>
<gene>
    <name evidence="2" type="ORF">CVLEPA_LOCUS20495</name>
</gene>
<reference evidence="2 3" key="1">
    <citation type="submission" date="2024-02" db="EMBL/GenBank/DDBJ databases">
        <authorList>
            <person name="Daric V."/>
            <person name="Darras S."/>
        </authorList>
    </citation>
    <scope>NUCLEOTIDE SEQUENCE [LARGE SCALE GENOMIC DNA]</scope>
</reference>
<dbReference type="PROSITE" id="PS00107">
    <property type="entry name" value="PROTEIN_KINASE_ATP"/>
    <property type="match status" value="1"/>
</dbReference>
<keyword evidence="3" id="KW-1185">Reference proteome</keyword>
<evidence type="ECO:0000313" key="2">
    <source>
        <dbReference type="EMBL" id="CAK8688481.1"/>
    </source>
</evidence>